<sequence>MPEHTIVLPPDALEGALFHELGHRHGHYYYDDLSEKYAENFRKQYQKGRALLYLGNDFNILPRFGALFEEGERGAVEVALFQPLTPNELYQIESQLCSYGETPKVYYGNSEVPWVRVEFTKGVDWMVIIGSILAGATK</sequence>
<accession>X1V6T0</accession>
<feature type="non-terminal residue" evidence="1">
    <location>
        <position position="138"/>
    </location>
</feature>
<evidence type="ECO:0000313" key="1">
    <source>
        <dbReference type="EMBL" id="GAJ11682.1"/>
    </source>
</evidence>
<comment type="caution">
    <text evidence="1">The sequence shown here is derived from an EMBL/GenBank/DDBJ whole genome shotgun (WGS) entry which is preliminary data.</text>
</comment>
<protein>
    <submittedName>
        <fullName evidence="1">Uncharacterized protein</fullName>
    </submittedName>
</protein>
<dbReference type="AlphaFoldDB" id="X1V6T0"/>
<reference evidence="1" key="1">
    <citation type="journal article" date="2014" name="Front. Microbiol.">
        <title>High frequency of phylogenetically diverse reductive dehalogenase-homologous genes in deep subseafloor sedimentary metagenomes.</title>
        <authorList>
            <person name="Kawai M."/>
            <person name="Futagami T."/>
            <person name="Toyoda A."/>
            <person name="Takaki Y."/>
            <person name="Nishi S."/>
            <person name="Hori S."/>
            <person name="Arai W."/>
            <person name="Tsubouchi T."/>
            <person name="Morono Y."/>
            <person name="Uchiyama I."/>
            <person name="Ito T."/>
            <person name="Fujiyama A."/>
            <person name="Inagaki F."/>
            <person name="Takami H."/>
        </authorList>
    </citation>
    <scope>NUCLEOTIDE SEQUENCE</scope>
    <source>
        <strain evidence="1">Expedition CK06-06</strain>
    </source>
</reference>
<organism evidence="1">
    <name type="scientific">marine sediment metagenome</name>
    <dbReference type="NCBI Taxonomy" id="412755"/>
    <lineage>
        <taxon>unclassified sequences</taxon>
        <taxon>metagenomes</taxon>
        <taxon>ecological metagenomes</taxon>
    </lineage>
</organism>
<proteinExistence type="predicted"/>
<name>X1V6T0_9ZZZZ</name>
<gene>
    <name evidence="1" type="ORF">S12H4_49378</name>
</gene>
<dbReference type="EMBL" id="BARW01030969">
    <property type="protein sequence ID" value="GAJ11682.1"/>
    <property type="molecule type" value="Genomic_DNA"/>
</dbReference>